<dbReference type="Gene3D" id="1.20.1640.10">
    <property type="entry name" value="Multidrug efflux transporter AcrB transmembrane domain"/>
    <property type="match status" value="1"/>
</dbReference>
<dbReference type="GO" id="GO:0006897">
    <property type="term" value="P:endocytosis"/>
    <property type="evidence" value="ECO:0007669"/>
    <property type="project" value="TreeGrafter"/>
</dbReference>
<keyword evidence="1" id="KW-0472">Membrane</keyword>
<reference evidence="3" key="1">
    <citation type="submission" date="2016-11" db="UniProtKB">
        <authorList>
            <consortium name="WormBaseParasite"/>
        </authorList>
    </citation>
    <scope>IDENTIFICATION</scope>
</reference>
<dbReference type="WBParaSite" id="L893_g5894.t1">
    <property type="protein sequence ID" value="L893_g5894.t1"/>
    <property type="gene ID" value="L893_g5894"/>
</dbReference>
<feature type="transmembrane region" description="Helical" evidence="1">
    <location>
        <begin position="28"/>
        <end position="53"/>
    </location>
</feature>
<dbReference type="PANTHER" id="PTHR10796:SF88">
    <property type="entry name" value="SSD DOMAIN-CONTAINING PROTEIN"/>
    <property type="match status" value="1"/>
</dbReference>
<dbReference type="AlphaFoldDB" id="A0A1I8AH50"/>
<dbReference type="SUPFAM" id="SSF82866">
    <property type="entry name" value="Multidrug efflux transporter AcrB transmembrane domain"/>
    <property type="match status" value="1"/>
</dbReference>
<dbReference type="GO" id="GO:0005886">
    <property type="term" value="C:plasma membrane"/>
    <property type="evidence" value="ECO:0007669"/>
    <property type="project" value="TreeGrafter"/>
</dbReference>
<sequence length="526" mass="60032">NSGTFHDSVKENFSDFIAKYVDFITSKLVSTIVCLFWIAFVVFSAIGISNLSISLTVEKLFSSDSCLIEMDHLRVANVIPHYTVATVFINNPGDLTDPKRLARLNSLVAEMESLPESWGSNSTNYFVKDLLAYEKQKNEWEREELGVVGSNQTALTEGKTGFDADDLPTFLKWPEYEMWRGFVKLHKDEQNHTHLHKFWFTTAYHGDRLVKWFERGAILHKWRQIVDKYKAEFNTSVYHDDAIYLDLIDNMPTDTWQSAVATLSCMAFICFVFMYNKFTVFVSSAAIASIMTGMLGLLTWQGVSMDPIMMAAMIISIGFSVDIPAHVAYHYHSAGLHADHALTVQQRLRHCLSSRRSPCGPCAYGAAETAPLPIVGWLPSNPSCAKHKPLRPESSLRAYLHVTHLRPYHVPLRRAMHHPRTHHNPGGIRRHRQDSALLPSLAKTQKAVAEEGAEQQLDHQRQRMRRPQRLLTPPKCFNSADFHATCPSFQICSFCLYHMQFGSLVWTPFYCEDSLYVKLDFYKVTR</sequence>
<feature type="transmembrane region" description="Helical" evidence="1">
    <location>
        <begin position="281"/>
        <end position="300"/>
    </location>
</feature>
<keyword evidence="2" id="KW-1185">Reference proteome</keyword>
<organism evidence="2 3">
    <name type="scientific">Steinernema glaseri</name>
    <dbReference type="NCBI Taxonomy" id="37863"/>
    <lineage>
        <taxon>Eukaryota</taxon>
        <taxon>Metazoa</taxon>
        <taxon>Ecdysozoa</taxon>
        <taxon>Nematoda</taxon>
        <taxon>Chromadorea</taxon>
        <taxon>Rhabditida</taxon>
        <taxon>Tylenchina</taxon>
        <taxon>Panagrolaimomorpha</taxon>
        <taxon>Strongyloidoidea</taxon>
        <taxon>Steinernematidae</taxon>
        <taxon>Steinernema</taxon>
    </lineage>
</organism>
<evidence type="ECO:0000313" key="3">
    <source>
        <dbReference type="WBParaSite" id="L893_g5894.t1"/>
    </source>
</evidence>
<proteinExistence type="predicted"/>
<dbReference type="Proteomes" id="UP000095287">
    <property type="component" value="Unplaced"/>
</dbReference>
<name>A0A1I8AH50_9BILA</name>
<dbReference type="InterPro" id="IPR051697">
    <property type="entry name" value="Patched_domain-protein"/>
</dbReference>
<evidence type="ECO:0000313" key="2">
    <source>
        <dbReference type="Proteomes" id="UP000095287"/>
    </source>
</evidence>
<accession>A0A1I8AH50</accession>
<evidence type="ECO:0000256" key="1">
    <source>
        <dbReference type="SAM" id="Phobius"/>
    </source>
</evidence>
<dbReference type="GO" id="GO:0018996">
    <property type="term" value="P:molting cycle, collagen and cuticulin-based cuticle"/>
    <property type="evidence" value="ECO:0007669"/>
    <property type="project" value="TreeGrafter"/>
</dbReference>
<dbReference type="PANTHER" id="PTHR10796">
    <property type="entry name" value="PATCHED-RELATED"/>
    <property type="match status" value="1"/>
</dbReference>
<keyword evidence="1" id="KW-0812">Transmembrane</keyword>
<keyword evidence="1" id="KW-1133">Transmembrane helix</keyword>
<protein>
    <submittedName>
        <fullName evidence="3">SSD domain-containing protein</fullName>
    </submittedName>
</protein>
<dbReference type="GO" id="GO:0030659">
    <property type="term" value="C:cytoplasmic vesicle membrane"/>
    <property type="evidence" value="ECO:0007669"/>
    <property type="project" value="TreeGrafter"/>
</dbReference>